<comment type="cofactor">
    <cofactor evidence="1">
        <name>FAD</name>
        <dbReference type="ChEBI" id="CHEBI:57692"/>
    </cofactor>
</comment>
<dbReference type="InterPro" id="IPR017584">
    <property type="entry name" value="Pyridine_nucleo_diS_OxRdtase_N"/>
</dbReference>
<dbReference type="eggNOG" id="COG1252">
    <property type="taxonomic scope" value="Bacteria"/>
</dbReference>
<dbReference type="KEGG" id="pphr:APZ00_11785"/>
<reference evidence="6 7" key="1">
    <citation type="submission" date="2015-10" db="EMBL/GenBank/DDBJ databases">
        <title>The world's first case of liver abscess caused by Pannonibacter phragmitetus.</title>
        <authorList>
            <person name="Ming D."/>
            <person name="Wang M."/>
            <person name="Zhou Y."/>
            <person name="Jiang T."/>
            <person name="Hu S."/>
        </authorList>
    </citation>
    <scope>NUCLEOTIDE SEQUENCE [LARGE SCALE GENOMIC DNA]</scope>
    <source>
        <strain evidence="6 7">31801</strain>
    </source>
</reference>
<evidence type="ECO:0000313" key="7">
    <source>
        <dbReference type="Proteomes" id="UP000064921"/>
    </source>
</evidence>
<evidence type="ECO:0000259" key="5">
    <source>
        <dbReference type="Pfam" id="PF07992"/>
    </source>
</evidence>
<dbReference type="GO" id="GO:0003955">
    <property type="term" value="F:NAD(P)H dehydrogenase (quinone) activity"/>
    <property type="evidence" value="ECO:0007669"/>
    <property type="project" value="TreeGrafter"/>
</dbReference>
<evidence type="ECO:0000256" key="1">
    <source>
        <dbReference type="ARBA" id="ARBA00001974"/>
    </source>
</evidence>
<dbReference type="InterPro" id="IPR051169">
    <property type="entry name" value="NADH-Q_oxidoreductase"/>
</dbReference>
<evidence type="ECO:0000313" key="6">
    <source>
        <dbReference type="EMBL" id="ALV27658.1"/>
    </source>
</evidence>
<keyword evidence="4" id="KW-0560">Oxidoreductase</keyword>
<dbReference type="Proteomes" id="UP000064921">
    <property type="component" value="Chromosome"/>
</dbReference>
<sequence length="386" mass="41575">MNGLTALATRKPWMPDAAPEPAPIVLLGGGHAHVEVIRHLGGMRLSRPVTFVSPARHTPYSGMLPGYAAGEYRFEDFHIDLADLCGRCGVTFLETAATGIDPTARTVTLADEGTLEYSLLSIDTGSTPQLPQGLSGGIPVKPISTFTQALEQLDALAARTRAPLRIAVVGQGVAGVELAFSLQQRFAHRGVQIALAGRSHRPLPERSKLAQRMVERELHRAGISHHADFDAIAFSDGRLTARDGRQLAADEVVWATSSGAPGWLQGSGLALDAAGFIRVDATLRSVSHPDVFAAGDAASLPEPRPKAGVFAVRQGPVLAQNIHRSLTGTPLKPYRPQRAWLALISLPGGRAIADKWGLAVSGRWVRLWKHHTDTRFLRRYQTPRTE</sequence>
<dbReference type="InterPro" id="IPR036188">
    <property type="entry name" value="FAD/NAD-bd_sf"/>
</dbReference>
<evidence type="ECO:0000256" key="4">
    <source>
        <dbReference type="ARBA" id="ARBA00023002"/>
    </source>
</evidence>
<dbReference type="AlphaFoldDB" id="A0A0U2W567"/>
<keyword evidence="2" id="KW-0285">Flavoprotein</keyword>
<protein>
    <recommendedName>
        <fullName evidence="5">FAD/NAD(P)-binding domain-containing protein</fullName>
    </recommendedName>
</protein>
<proteinExistence type="predicted"/>
<dbReference type="Gene3D" id="3.50.50.100">
    <property type="match status" value="1"/>
</dbReference>
<organism evidence="6 7">
    <name type="scientific">Pannonibacter phragmitetus</name>
    <dbReference type="NCBI Taxonomy" id="121719"/>
    <lineage>
        <taxon>Bacteria</taxon>
        <taxon>Pseudomonadati</taxon>
        <taxon>Pseudomonadota</taxon>
        <taxon>Alphaproteobacteria</taxon>
        <taxon>Hyphomicrobiales</taxon>
        <taxon>Stappiaceae</taxon>
        <taxon>Pannonibacter</taxon>
    </lineage>
</organism>
<gene>
    <name evidence="6" type="ORF">APZ00_11785</name>
</gene>
<keyword evidence="7" id="KW-1185">Reference proteome</keyword>
<dbReference type="NCBIfam" id="TIGR03169">
    <property type="entry name" value="Nterm_to_SelD"/>
    <property type="match status" value="1"/>
</dbReference>
<dbReference type="STRING" id="121719.APZ00_11785"/>
<name>A0A0U2W567_9HYPH</name>
<dbReference type="PANTHER" id="PTHR42913">
    <property type="entry name" value="APOPTOSIS-INDUCING FACTOR 1"/>
    <property type="match status" value="1"/>
</dbReference>
<dbReference type="InterPro" id="IPR023753">
    <property type="entry name" value="FAD/NAD-binding_dom"/>
</dbReference>
<feature type="domain" description="FAD/NAD(P)-binding" evidence="5">
    <location>
        <begin position="24"/>
        <end position="315"/>
    </location>
</feature>
<dbReference type="PANTHER" id="PTHR42913:SF9">
    <property type="entry name" value="SLR1591 PROTEIN"/>
    <property type="match status" value="1"/>
</dbReference>
<dbReference type="EMBL" id="CP013068">
    <property type="protein sequence ID" value="ALV27658.1"/>
    <property type="molecule type" value="Genomic_DNA"/>
</dbReference>
<accession>A0A0U2W567</accession>
<evidence type="ECO:0000256" key="2">
    <source>
        <dbReference type="ARBA" id="ARBA00022630"/>
    </source>
</evidence>
<evidence type="ECO:0000256" key="3">
    <source>
        <dbReference type="ARBA" id="ARBA00022827"/>
    </source>
</evidence>
<dbReference type="Pfam" id="PF07992">
    <property type="entry name" value="Pyr_redox_2"/>
    <property type="match status" value="1"/>
</dbReference>
<dbReference type="GO" id="GO:0019646">
    <property type="term" value="P:aerobic electron transport chain"/>
    <property type="evidence" value="ECO:0007669"/>
    <property type="project" value="TreeGrafter"/>
</dbReference>
<keyword evidence="3" id="KW-0274">FAD</keyword>
<dbReference type="SUPFAM" id="SSF51905">
    <property type="entry name" value="FAD/NAD(P)-binding domain"/>
    <property type="match status" value="2"/>
</dbReference>